<dbReference type="InterPro" id="IPR000515">
    <property type="entry name" value="MetI-like"/>
</dbReference>
<dbReference type="InterPro" id="IPR035906">
    <property type="entry name" value="MetI-like_sf"/>
</dbReference>
<feature type="transmembrane region" description="Helical" evidence="8">
    <location>
        <begin position="105"/>
        <end position="129"/>
    </location>
</feature>
<comment type="subcellular location">
    <subcellularLocation>
        <location evidence="1">Cell inner membrane</location>
        <topology evidence="1">Multi-pass membrane protein</topology>
    </subcellularLocation>
    <subcellularLocation>
        <location evidence="8">Cell membrane</location>
        <topology evidence="8">Multi-pass membrane protein</topology>
    </subcellularLocation>
</comment>
<dbReference type="Pfam" id="PF00528">
    <property type="entry name" value="BPD_transp_1"/>
    <property type="match status" value="1"/>
</dbReference>
<comment type="similarity">
    <text evidence="8">Belongs to the binding-protein-dependent transport system permease family.</text>
</comment>
<evidence type="ECO:0000256" key="2">
    <source>
        <dbReference type="ARBA" id="ARBA00022448"/>
    </source>
</evidence>
<evidence type="ECO:0000313" key="11">
    <source>
        <dbReference type="Proteomes" id="UP000600101"/>
    </source>
</evidence>
<evidence type="ECO:0000256" key="5">
    <source>
        <dbReference type="ARBA" id="ARBA00022692"/>
    </source>
</evidence>
<dbReference type="CDD" id="cd06261">
    <property type="entry name" value="TM_PBP2"/>
    <property type="match status" value="1"/>
</dbReference>
<keyword evidence="6 8" id="KW-1133">Transmembrane helix</keyword>
<keyword evidence="3" id="KW-1003">Cell membrane</keyword>
<evidence type="ECO:0000256" key="6">
    <source>
        <dbReference type="ARBA" id="ARBA00022989"/>
    </source>
</evidence>
<feature type="transmembrane region" description="Helical" evidence="8">
    <location>
        <begin position="141"/>
        <end position="164"/>
    </location>
</feature>
<dbReference type="PANTHER" id="PTHR43357">
    <property type="entry name" value="INNER MEMBRANE ABC TRANSPORTER PERMEASE PROTEIN YDCV"/>
    <property type="match status" value="1"/>
</dbReference>
<dbReference type="Proteomes" id="UP000600101">
    <property type="component" value="Unassembled WGS sequence"/>
</dbReference>
<evidence type="ECO:0000256" key="1">
    <source>
        <dbReference type="ARBA" id="ARBA00004429"/>
    </source>
</evidence>
<dbReference type="PANTHER" id="PTHR43357:SF4">
    <property type="entry name" value="INNER MEMBRANE ABC TRANSPORTER PERMEASE PROTEIN YDCV"/>
    <property type="match status" value="1"/>
</dbReference>
<gene>
    <name evidence="10" type="ORF">H7965_13315</name>
</gene>
<keyword evidence="4" id="KW-0997">Cell inner membrane</keyword>
<feature type="transmembrane region" description="Helical" evidence="8">
    <location>
        <begin position="74"/>
        <end position="93"/>
    </location>
</feature>
<protein>
    <submittedName>
        <fullName evidence="10">ABC transporter permease</fullName>
    </submittedName>
</protein>
<dbReference type="SUPFAM" id="SSF161098">
    <property type="entry name" value="MetI-like"/>
    <property type="match status" value="1"/>
</dbReference>
<evidence type="ECO:0000256" key="4">
    <source>
        <dbReference type="ARBA" id="ARBA00022519"/>
    </source>
</evidence>
<dbReference type="Gene3D" id="1.10.3720.10">
    <property type="entry name" value="MetI-like"/>
    <property type="match status" value="1"/>
</dbReference>
<feature type="transmembrane region" description="Helical" evidence="8">
    <location>
        <begin position="190"/>
        <end position="216"/>
    </location>
</feature>
<keyword evidence="5 8" id="KW-0812">Transmembrane</keyword>
<sequence length="276" mass="29106">MSLPLAPVDRALRWGLITLCVTILAFLLVPVLAVIPLSFNAGSFLTYPLAGFSTRWYVDFYTSARWLPSLSNSLFIGSIATLIATLLGTAAALGLDRMGGIPRQVLNAVFLLPVVVPVVVIGSSLYALFARLGLTGSYLGLILAHALLGAPFVVITVAATLAGFDRSLLQAALSLGATPLEAFRRVTLPLILPGVVSGAIFAFATSFDEIVVTLFLAGPQQRTLPLQMFDGVREQISPAITAAATLLFLVSVGLVGVIELLRRRTERLRGAASSGS</sequence>
<evidence type="ECO:0000256" key="3">
    <source>
        <dbReference type="ARBA" id="ARBA00022475"/>
    </source>
</evidence>
<accession>A0A9X0R018</accession>
<name>A0A9X0R018_9PROT</name>
<keyword evidence="2 8" id="KW-0813">Transport</keyword>
<dbReference type="AlphaFoldDB" id="A0A9X0R018"/>
<evidence type="ECO:0000256" key="7">
    <source>
        <dbReference type="ARBA" id="ARBA00023136"/>
    </source>
</evidence>
<evidence type="ECO:0000259" key="9">
    <source>
        <dbReference type="PROSITE" id="PS50928"/>
    </source>
</evidence>
<dbReference type="RefSeq" id="WP_186771071.1">
    <property type="nucleotide sequence ID" value="NZ_JACOMF010000014.1"/>
</dbReference>
<keyword evidence="11" id="KW-1185">Reference proteome</keyword>
<dbReference type="GO" id="GO:0055085">
    <property type="term" value="P:transmembrane transport"/>
    <property type="evidence" value="ECO:0007669"/>
    <property type="project" value="InterPro"/>
</dbReference>
<evidence type="ECO:0000256" key="8">
    <source>
        <dbReference type="RuleBase" id="RU363032"/>
    </source>
</evidence>
<dbReference type="PROSITE" id="PS50928">
    <property type="entry name" value="ABC_TM1"/>
    <property type="match status" value="1"/>
</dbReference>
<comment type="caution">
    <text evidence="10">The sequence shown here is derived from an EMBL/GenBank/DDBJ whole genome shotgun (WGS) entry which is preliminary data.</text>
</comment>
<proteinExistence type="inferred from homology"/>
<reference evidence="10" key="1">
    <citation type="submission" date="2020-08" db="EMBL/GenBank/DDBJ databases">
        <authorList>
            <person name="Hu Y."/>
            <person name="Nguyen S.V."/>
            <person name="Li F."/>
            <person name="Fanning S."/>
        </authorList>
    </citation>
    <scope>NUCLEOTIDE SEQUENCE</scope>
    <source>
        <strain evidence="10">SYSU D8009</strain>
    </source>
</reference>
<organism evidence="10 11">
    <name type="scientific">Siccirubricoccus deserti</name>
    <dbReference type="NCBI Taxonomy" id="2013562"/>
    <lineage>
        <taxon>Bacteria</taxon>
        <taxon>Pseudomonadati</taxon>
        <taxon>Pseudomonadota</taxon>
        <taxon>Alphaproteobacteria</taxon>
        <taxon>Acetobacterales</taxon>
        <taxon>Roseomonadaceae</taxon>
        <taxon>Siccirubricoccus</taxon>
    </lineage>
</organism>
<dbReference type="GO" id="GO:0005886">
    <property type="term" value="C:plasma membrane"/>
    <property type="evidence" value="ECO:0007669"/>
    <property type="project" value="UniProtKB-SubCell"/>
</dbReference>
<keyword evidence="7 8" id="KW-0472">Membrane</keyword>
<feature type="transmembrane region" description="Helical" evidence="8">
    <location>
        <begin position="12"/>
        <end position="39"/>
    </location>
</feature>
<feature type="transmembrane region" description="Helical" evidence="8">
    <location>
        <begin position="236"/>
        <end position="261"/>
    </location>
</feature>
<evidence type="ECO:0000313" key="10">
    <source>
        <dbReference type="EMBL" id="MBC4016298.1"/>
    </source>
</evidence>
<feature type="domain" description="ABC transmembrane type-1" evidence="9">
    <location>
        <begin position="70"/>
        <end position="258"/>
    </location>
</feature>
<dbReference type="EMBL" id="JACOMF010000014">
    <property type="protein sequence ID" value="MBC4016298.1"/>
    <property type="molecule type" value="Genomic_DNA"/>
</dbReference>